<proteinExistence type="predicted"/>
<dbReference type="InterPro" id="IPR014986">
    <property type="entry name" value="XkdN-like"/>
</dbReference>
<dbReference type="EMBL" id="CP093364">
    <property type="protein sequence ID" value="UQS85866.1"/>
    <property type="molecule type" value="Genomic_DNA"/>
</dbReference>
<protein>
    <recommendedName>
        <fullName evidence="3">Phage XkdN-like protein</fullName>
    </recommendedName>
</protein>
<dbReference type="InterPro" id="IPR038559">
    <property type="entry name" value="XkdN-like_sf"/>
</dbReference>
<dbReference type="Pfam" id="PF08890">
    <property type="entry name" value="Phage_TAC_5"/>
    <property type="match status" value="1"/>
</dbReference>
<accession>A0ABY4PKJ4</accession>
<dbReference type="Proteomes" id="UP000831859">
    <property type="component" value="Plasmid p2unnamed"/>
</dbReference>
<dbReference type="Gene3D" id="3.30.2220.30">
    <property type="match status" value="1"/>
</dbReference>
<reference evidence="1 2" key="1">
    <citation type="journal article" date="2022" name="Int. J. Syst. Evol. Microbiol.">
        <title>Apilactobacillus apisilvae sp. nov., Nicolia spurrieriana gen. nov. sp. nov., Bombilactobacillus folatiphilus sp. nov. and Bombilactobacillus thymidiniphilus sp. nov., four new lactic acid bacterial isolates from stingless bees Tetragonula carbonaria and Austroplebeia australis.</title>
        <authorList>
            <person name="Oliphant S.A."/>
            <person name="Watson-Haigh N.S."/>
            <person name="Sumby K.M."/>
            <person name="Gardner J."/>
            <person name="Groom S."/>
            <person name="Jiranek V."/>
        </authorList>
    </citation>
    <scope>NUCLEOTIDE SEQUENCE [LARGE SCALE GENOMIC DNA]</scope>
    <source>
        <strain evidence="1 2">SG5_A10</strain>
    </source>
</reference>
<sequence>MAEEIQEIEDKQVVPMDDFLKENVDTAPITKDIKLDRFKSPFRVKALTADEVNELRKDASTITFNKRTHAKTTQMDSEKYSDLMIAKAVITPDLNNAQLQESWGRVADPAGTLRAMLYAGESKQITDAISELAGMNQDNLDEEVDEVKK</sequence>
<evidence type="ECO:0008006" key="3">
    <source>
        <dbReference type="Google" id="ProtNLM"/>
    </source>
</evidence>
<organism evidence="1 2">
    <name type="scientific">Apilactobacillus apisilvae</name>
    <dbReference type="NCBI Taxonomy" id="2923364"/>
    <lineage>
        <taxon>Bacteria</taxon>
        <taxon>Bacillati</taxon>
        <taxon>Bacillota</taxon>
        <taxon>Bacilli</taxon>
        <taxon>Lactobacillales</taxon>
        <taxon>Lactobacillaceae</taxon>
        <taxon>Apilactobacillus</taxon>
    </lineage>
</organism>
<name>A0ABY4PKJ4_9LACO</name>
<dbReference type="RefSeq" id="WP_249511829.1">
    <property type="nucleotide sequence ID" value="NZ_CP093364.1"/>
</dbReference>
<keyword evidence="2" id="KW-1185">Reference proteome</keyword>
<gene>
    <name evidence="1" type="ORF">MOO46_07700</name>
</gene>
<geneLocation type="plasmid" evidence="1 2">
    <name>p2unnamed</name>
</geneLocation>
<evidence type="ECO:0000313" key="2">
    <source>
        <dbReference type="Proteomes" id="UP000831859"/>
    </source>
</evidence>
<keyword evidence="1" id="KW-0614">Plasmid</keyword>
<evidence type="ECO:0000313" key="1">
    <source>
        <dbReference type="EMBL" id="UQS85866.1"/>
    </source>
</evidence>